<dbReference type="GO" id="GO:0006400">
    <property type="term" value="P:tRNA modification"/>
    <property type="evidence" value="ECO:0007669"/>
    <property type="project" value="TreeGrafter"/>
</dbReference>
<evidence type="ECO:0000256" key="1">
    <source>
        <dbReference type="RuleBase" id="RU365002"/>
    </source>
</evidence>
<reference evidence="3" key="1">
    <citation type="journal article" date="2010" name="Genome Biol.">
        <title>Genome sequence of the necrotrophic plant pathogen Pythium ultimum reveals original pathogenicity mechanisms and effector repertoire.</title>
        <authorList>
            <person name="Levesque C.A."/>
            <person name="Brouwer H."/>
            <person name="Cano L."/>
            <person name="Hamilton J.P."/>
            <person name="Holt C."/>
            <person name="Huitema E."/>
            <person name="Raffaele S."/>
            <person name="Robideau G.P."/>
            <person name="Thines M."/>
            <person name="Win J."/>
            <person name="Zerillo M.M."/>
            <person name="Beakes G.W."/>
            <person name="Boore J.L."/>
            <person name="Busam D."/>
            <person name="Dumas B."/>
            <person name="Ferriera S."/>
            <person name="Fuerstenberg S.I."/>
            <person name="Gachon C.M."/>
            <person name="Gaulin E."/>
            <person name="Govers F."/>
            <person name="Grenville-Briggs L."/>
            <person name="Horner N."/>
            <person name="Hostetler J."/>
            <person name="Jiang R.H."/>
            <person name="Johnson J."/>
            <person name="Krajaejun T."/>
            <person name="Lin H."/>
            <person name="Meijer H.J."/>
            <person name="Moore B."/>
            <person name="Morris P."/>
            <person name="Phuntmart V."/>
            <person name="Puiu D."/>
            <person name="Shetty J."/>
            <person name="Stajich J.E."/>
            <person name="Tripathy S."/>
            <person name="Wawra S."/>
            <person name="van West P."/>
            <person name="Whitty B.R."/>
            <person name="Coutinho P.M."/>
            <person name="Henrissat B."/>
            <person name="Martin F."/>
            <person name="Thomas P.D."/>
            <person name="Tyler B.M."/>
            <person name="De Vries R.P."/>
            <person name="Kamoun S."/>
            <person name="Yandell M."/>
            <person name="Tisserat N."/>
            <person name="Buell C.R."/>
        </authorList>
    </citation>
    <scope>NUCLEOTIDE SEQUENCE</scope>
    <source>
        <strain evidence="3">DAOM:BR144</strain>
    </source>
</reference>
<reference evidence="2" key="3">
    <citation type="submission" date="2015-02" db="UniProtKB">
        <authorList>
            <consortium name="EnsemblProtists"/>
        </authorList>
    </citation>
    <scope>IDENTIFICATION</scope>
    <source>
        <strain evidence="2">DAOM BR144</strain>
    </source>
</reference>
<protein>
    <recommendedName>
        <fullName evidence="1">Queuosine 5'-phosphate N-glycosylase/hydrolase</fullName>
        <ecNumber evidence="1">3.2.2.-</ecNumber>
    </recommendedName>
    <alternativeName>
        <fullName evidence="1">Queuosine-nucleotide N-glycosylase/hydrolase</fullName>
    </alternativeName>
</protein>
<dbReference type="EMBL" id="ADOS01001599">
    <property type="status" value="NOT_ANNOTATED_CDS"/>
    <property type="molecule type" value="Genomic_DNA"/>
</dbReference>
<comment type="function">
    <text evidence="1">Catalyzes the hydrolysis of queuosine 5'-phosphate, releasing the nucleobase queuine (q). Is required for salvage of queuine from exogenous queuosine (Q) that is imported and then converted to queuosine 5'-phosphate intracellularly.</text>
</comment>
<comment type="similarity">
    <text evidence="1">Belongs to the QNG1 protein family.</text>
</comment>
<dbReference type="PANTHER" id="PTHR21314:SF1">
    <property type="entry name" value="QUEUOSINE SALVAGE PROTEIN"/>
    <property type="match status" value="1"/>
</dbReference>
<evidence type="ECO:0000313" key="3">
    <source>
        <dbReference type="Proteomes" id="UP000019132"/>
    </source>
</evidence>
<keyword evidence="3" id="KW-1185">Reference proteome</keyword>
<dbReference type="InParanoid" id="K3XBZ5"/>
<evidence type="ECO:0000313" key="2">
    <source>
        <dbReference type="EnsemblProtists" id="PYU1_T014744"/>
    </source>
</evidence>
<reference evidence="3" key="2">
    <citation type="submission" date="2010-04" db="EMBL/GenBank/DDBJ databases">
        <authorList>
            <person name="Buell R."/>
            <person name="Hamilton J."/>
            <person name="Hostetler J."/>
        </authorList>
    </citation>
    <scope>NUCLEOTIDE SEQUENCE [LARGE SCALE GENOMIC DNA]</scope>
    <source>
        <strain evidence="3">DAOM:BR144</strain>
    </source>
</reference>
<proteinExistence type="inferred from homology"/>
<name>K3XBZ5_GLOUD</name>
<sequence length="342" mass="38742">MAPSDDSRTHILTRVRRSCAQLLAHKDAAVRVNDDKIRAFLDELDWQQYASLAEPLRFPLNFCSEVDEINFLTLYSLLNFGSGYRKDLHKYCDRLYGLLGMYISVPKLNSAYLQTISLDVVANFFNIPLEKDEEISTGIYIAKPGPLKPLAQMIQQVLNECGEKLAERNYEDFGAFVVANLRSDATKPPSAVYLVEQLTSVFPAFDDHREVRGEKCYFLKRAQLAVSSLQRRFKESNPEYTFHDFKELTALSDNVIPCVLKALGILEYDADLEQTINSGEFLPAGVHECEVRAGAIIACEKIIAASDGKVTVGDLDGYLWRVGKEPRFRGLERHATRDTFFY</sequence>
<dbReference type="Proteomes" id="UP000019132">
    <property type="component" value="Unassembled WGS sequence"/>
</dbReference>
<dbReference type="GO" id="GO:0016787">
    <property type="term" value="F:hydrolase activity"/>
    <property type="evidence" value="ECO:0007669"/>
    <property type="project" value="UniProtKB-KW"/>
</dbReference>
<dbReference type="VEuPathDB" id="FungiDB:PYU1_G014713"/>
<dbReference type="InterPro" id="IPR019438">
    <property type="entry name" value="Q_salvage"/>
</dbReference>
<accession>K3XBZ5</accession>
<dbReference type="HOGENOM" id="CLU_053189_0_0_1"/>
<dbReference type="Pfam" id="PF10343">
    <property type="entry name" value="Q_salvage"/>
    <property type="match status" value="1"/>
</dbReference>
<comment type="catalytic activity">
    <reaction evidence="1">
        <text>queuosine 5'-phosphate + H2O = queuine + D-ribose 5-phosphate</text>
        <dbReference type="Rhea" id="RHEA:75387"/>
        <dbReference type="ChEBI" id="CHEBI:15377"/>
        <dbReference type="ChEBI" id="CHEBI:17433"/>
        <dbReference type="ChEBI" id="CHEBI:78346"/>
        <dbReference type="ChEBI" id="CHEBI:194371"/>
    </reaction>
    <physiologicalReaction direction="left-to-right" evidence="1">
        <dbReference type="Rhea" id="RHEA:75388"/>
    </physiologicalReaction>
</comment>
<dbReference type="AlphaFoldDB" id="K3XBZ5"/>
<dbReference type="PANTHER" id="PTHR21314">
    <property type="entry name" value="QUEUOSINE 5'-PHOSPHATE N-GLYCOSYLASE_HYDROLASE-RELATED"/>
    <property type="match status" value="1"/>
</dbReference>
<dbReference type="EnsemblProtists" id="PYU1_T014744">
    <property type="protein sequence ID" value="PYU1_T014744"/>
    <property type="gene ID" value="PYU1_G014713"/>
</dbReference>
<dbReference type="EC" id="3.2.2.-" evidence="1"/>
<organism evidence="2 3">
    <name type="scientific">Globisporangium ultimum (strain ATCC 200006 / CBS 805.95 / DAOM BR144)</name>
    <name type="common">Pythium ultimum</name>
    <dbReference type="NCBI Taxonomy" id="431595"/>
    <lineage>
        <taxon>Eukaryota</taxon>
        <taxon>Sar</taxon>
        <taxon>Stramenopiles</taxon>
        <taxon>Oomycota</taxon>
        <taxon>Peronosporomycetes</taxon>
        <taxon>Pythiales</taxon>
        <taxon>Pythiaceae</taxon>
        <taxon>Globisporangium</taxon>
    </lineage>
</organism>
<dbReference type="OMA" id="VACIHRR"/>
<dbReference type="eggNOG" id="KOG2524">
    <property type="taxonomic scope" value="Eukaryota"/>
</dbReference>
<keyword evidence="1" id="KW-0378">Hydrolase</keyword>